<dbReference type="Proteomes" id="UP001189429">
    <property type="component" value="Unassembled WGS sequence"/>
</dbReference>
<evidence type="ECO:0000313" key="2">
    <source>
        <dbReference type="EMBL" id="CAK0844812.1"/>
    </source>
</evidence>
<reference evidence="2" key="1">
    <citation type="submission" date="2023-10" db="EMBL/GenBank/DDBJ databases">
        <authorList>
            <person name="Chen Y."/>
            <person name="Shah S."/>
            <person name="Dougan E. K."/>
            <person name="Thang M."/>
            <person name="Chan C."/>
        </authorList>
    </citation>
    <scope>NUCLEOTIDE SEQUENCE [LARGE SCALE GENOMIC DNA]</scope>
</reference>
<feature type="region of interest" description="Disordered" evidence="1">
    <location>
        <begin position="514"/>
        <end position="556"/>
    </location>
</feature>
<feature type="region of interest" description="Disordered" evidence="1">
    <location>
        <begin position="252"/>
        <end position="273"/>
    </location>
</feature>
<feature type="compositionally biased region" description="Basic and acidic residues" evidence="1">
    <location>
        <begin position="96"/>
        <end position="114"/>
    </location>
</feature>
<keyword evidence="3" id="KW-1185">Reference proteome</keyword>
<feature type="region of interest" description="Disordered" evidence="1">
    <location>
        <begin position="33"/>
        <end position="60"/>
    </location>
</feature>
<feature type="region of interest" description="Disordered" evidence="1">
    <location>
        <begin position="82"/>
        <end position="116"/>
    </location>
</feature>
<evidence type="ECO:0000313" key="3">
    <source>
        <dbReference type="Proteomes" id="UP001189429"/>
    </source>
</evidence>
<gene>
    <name evidence="2" type="ORF">PCOR1329_LOCUS38809</name>
</gene>
<feature type="compositionally biased region" description="Low complexity" evidence="1">
    <location>
        <begin position="162"/>
        <end position="199"/>
    </location>
</feature>
<proteinExistence type="predicted"/>
<organism evidence="2 3">
    <name type="scientific">Prorocentrum cordatum</name>
    <dbReference type="NCBI Taxonomy" id="2364126"/>
    <lineage>
        <taxon>Eukaryota</taxon>
        <taxon>Sar</taxon>
        <taxon>Alveolata</taxon>
        <taxon>Dinophyceae</taxon>
        <taxon>Prorocentrales</taxon>
        <taxon>Prorocentraceae</taxon>
        <taxon>Prorocentrum</taxon>
    </lineage>
</organism>
<sequence>MADLQAEGGVEMEVQAFQAEKGLDERCLKGLRDLHPGERAAAGRGRGGRPGPRAERTEPRRLAWLGHGAGGRQALLALAGAVPRPGAPPKSGLASRRTEPSQKRSDELGRERGARSQLQGAVAAFLGDPGLAERLLAIVPYLQPLLEGRPPSASESRRRGVALRADARGAGAATASDAQVVPPGEMAPAAEAAVGAPTVSTEEQALQSDPAEEQENGGYSSMNGSALPRSARCCYSWIREVRPRLRVLRELSSDQGEKEPAAGHVEGSAACAEASPLPQASGADIVGRGGDAVLGHACGTAGIPRAPPSLVAPPWVPLGEAVGRSVQGILPGQGLAKMAWRDVVARLLDQLVADAVHEFWGNAAGGLRGLVEKEFFRQGALLSGTDGAPRRGSRAAAAAVAAAAWGAALGVILFFRWMARPAAGRARAERVEEAPLAVQAAAGFAQKPAVSFAKGVLRGRGQIGRRLGGRLGRVWKARNAECHPDVALPADVEALLEFAKAEGGIAGSNLNEASENAAEGAPQVSLAQPRGGRRRRRRGAASSNAQDEGEELGQSLGEGVAVEPIAPSFGEGPDAPRVGVVTEVNGKVRWAAAGLGHAVGGTFDGALAGEAQAFMLSRVAVPPFARGGVAEGAWLLGTSGARASAGRLVQRPARELAEARGEAARLRVLLEAKLDADGGPEVLRREAITRPELAARVAGKPEAPAARRQRNVAWRAAFCLEAGAEPSARRRAERGPRLGVAPSLGAALPPPLEIEIEVCVAEPAVALPRPAVVWVRLRSGALPPRSRGAPLRSSARPRVSARGQVGLKQASADASLMAAFRYSFLVAFLFLGPAAVPGIDAARVKSAYESEAGDGKAASNATAASASKEGKTAYELLCGTRLGVRKWIENPCGMFSPTCQKLDFKCDGDSRVEELTIGWHQDTLGLGSLANLLAPRTGWPILDSLAEKIGTFMTFKISKDLTPVEEPGKPLVTRYFLQSFGCEGPKDECYIPWPEYEPIRETGVNVGVTRFYLAYSEEVPGHPEARIEMGQWATRHSKSNFTLLGTGVEPPPTLLFAGSTGTGCAKNMPCDKPENHEVPVPFKEFEVTTYHLMEYPQGSGLYQLKSDMNKAVQEETVIHKFKENN</sequence>
<comment type="caution">
    <text evidence="2">The sequence shown here is derived from an EMBL/GenBank/DDBJ whole genome shotgun (WGS) entry which is preliminary data.</text>
</comment>
<accession>A0ABN9TG36</accession>
<feature type="compositionally biased region" description="Basic and acidic residues" evidence="1">
    <location>
        <begin position="252"/>
        <end position="261"/>
    </location>
</feature>
<feature type="region of interest" description="Disordered" evidence="1">
    <location>
        <begin position="146"/>
        <end position="224"/>
    </location>
</feature>
<dbReference type="EMBL" id="CAUYUJ010014694">
    <property type="protein sequence ID" value="CAK0844812.1"/>
    <property type="molecule type" value="Genomic_DNA"/>
</dbReference>
<protein>
    <submittedName>
        <fullName evidence="2">Uncharacterized protein</fullName>
    </submittedName>
</protein>
<name>A0ABN9TG36_9DINO</name>
<evidence type="ECO:0000256" key="1">
    <source>
        <dbReference type="SAM" id="MobiDB-lite"/>
    </source>
</evidence>